<proteinExistence type="predicted"/>
<dbReference type="Gene3D" id="3.40.50.12780">
    <property type="entry name" value="N-terminal domain of ligase-like"/>
    <property type="match status" value="1"/>
</dbReference>
<sequence>MNETFKTLPNSWINSTVFEHFEEISKQFPQKIALSDGKNLLTYSEVLVLTNAIAREIHALDKIDGPVIILLENNAFFICAMLACLEAGRGYIPLDAGHTHQRNQQIINHCQAKVIISETSILEDYSTNSSIKFIDFTPNFDKDSYQPFHQKPESLAYIIYTSGSTGQPKGVFQNQRNLLHDVMQYINVAEITAEDKLSLLYSPSVSGAIRDIYGALLTGATLYINNLQKNGVTSIIDFIVRNELTIYHSIPSIFRTGMVNKSQSLDTVRLIYLAGDKIFKQDFEIYKNEFSDACKLYIGIGSTENATIYRQWFIDKHTEISANIVPVGYAVEDRVMTLVNNDGKEVANGDLGEIQVRSKYCALGYWLDDELTKKHFILHEDGSRTVKTGDWGLINNEGLLEFKGRRDGQIKINGFRIEVGEIEANIKAVEGVVDAAILIRNQGETNKVVAYISLQVNVTLDEIKMKLEGKIPSQMFPSFFYQLEEIPYLNNFKTDYQSLQIIDNHNIEQEKNVGSPTQITTKENNHYIEERLLKLWCAYVSYESFKKDLTWKMGGGNSLEAVNFIVSLEHEFRIKFPSEWIHEAMKPSIIQNQIKQLLKIEDPFQKKSKDDSVHVYAFPPLKGITPQVREFIRLLGNHVPVTLIDYPRLEEWKKDDISLEKIAGAIDKRIFEKGKEKIFIGNCSGEQFAFYILNQLEEIYPNSLSFFIMDAWNITNYSFNNRMKMFRKRTKFLGLWKAIKNAVNTRVKRFVDKQTIQKFAQSKILREKYPYKPMNIKAHLMISKEHAYTDDLLGWKYFLPRLTFELFPFKHSEMFMAGKGQQLVLDKLLRFIDEVKQHN</sequence>
<organism evidence="2 3">
    <name type="scientific">Emticicia oligotrophica (strain DSM 17448 / CIP 109782 / MTCC 6937 / GPTSA100-15)</name>
    <dbReference type="NCBI Taxonomy" id="929562"/>
    <lineage>
        <taxon>Bacteria</taxon>
        <taxon>Pseudomonadati</taxon>
        <taxon>Bacteroidota</taxon>
        <taxon>Cytophagia</taxon>
        <taxon>Cytophagales</taxon>
        <taxon>Leadbetterellaceae</taxon>
        <taxon>Emticicia</taxon>
    </lineage>
</organism>
<evidence type="ECO:0000313" key="2">
    <source>
        <dbReference type="EMBL" id="AFK05604.1"/>
    </source>
</evidence>
<dbReference type="InterPro" id="IPR000873">
    <property type="entry name" value="AMP-dep_synth/lig_dom"/>
</dbReference>
<evidence type="ECO:0000313" key="3">
    <source>
        <dbReference type="Proteomes" id="UP000002875"/>
    </source>
</evidence>
<name>A0ABN4ASV9_EMTOG</name>
<dbReference type="PROSITE" id="PS00455">
    <property type="entry name" value="AMP_BINDING"/>
    <property type="match status" value="1"/>
</dbReference>
<geneLocation type="plasmid" evidence="2 3">
    <name>pEMTOL02</name>
</geneLocation>
<dbReference type="RefSeq" id="WP_015031129.1">
    <property type="nucleotide sequence ID" value="NC_018749.1"/>
</dbReference>
<dbReference type="Gene3D" id="3.40.50.1820">
    <property type="entry name" value="alpha/beta hydrolase"/>
    <property type="match status" value="1"/>
</dbReference>
<dbReference type="Pfam" id="PF00501">
    <property type="entry name" value="AMP-binding"/>
    <property type="match status" value="1"/>
</dbReference>
<dbReference type="SUPFAM" id="SSF56801">
    <property type="entry name" value="Acetyl-CoA synthetase-like"/>
    <property type="match status" value="1"/>
</dbReference>
<dbReference type="InterPro" id="IPR020845">
    <property type="entry name" value="AMP-binding_CS"/>
</dbReference>
<dbReference type="PANTHER" id="PTHR45527">
    <property type="entry name" value="NONRIBOSOMAL PEPTIDE SYNTHETASE"/>
    <property type="match status" value="1"/>
</dbReference>
<keyword evidence="2" id="KW-0614">Plasmid</keyword>
<reference evidence="2 3" key="1">
    <citation type="submission" date="2011-07" db="EMBL/GenBank/DDBJ databases">
        <title>The complete genome of plasmid 2 of Emticicia oligotrophica DSM 17448.</title>
        <authorList>
            <consortium name="US DOE Joint Genome Institute (JGI-PGF)"/>
            <person name="Lucas S."/>
            <person name="Han J."/>
            <person name="Lapidus A."/>
            <person name="Bruce D."/>
            <person name="Goodwin L."/>
            <person name="Pitluck S."/>
            <person name="Peters L."/>
            <person name="Kyrpides N."/>
            <person name="Mavromatis K."/>
            <person name="Ivanova N."/>
            <person name="Ovchinnikova G."/>
            <person name="Teshima H."/>
            <person name="Detter J.C."/>
            <person name="Tapia R."/>
            <person name="Han C."/>
            <person name="Land M."/>
            <person name="Hauser L."/>
            <person name="Markowitz V."/>
            <person name="Cheng J.-F."/>
            <person name="Hugenholtz P."/>
            <person name="Woyke T."/>
            <person name="Wu D."/>
            <person name="Tindall B."/>
            <person name="Pomrenke H."/>
            <person name="Brambilla E."/>
            <person name="Klenk H.-P."/>
            <person name="Eisen J.A."/>
        </authorList>
    </citation>
    <scope>NUCLEOTIDE SEQUENCE [LARGE SCALE GENOMIC DNA]</scope>
    <source>
        <strain evidence="3">DSM 17448 / GPTSA100-15</strain>
        <plasmid evidence="2 3">pEMTOL02</plasmid>
    </source>
</reference>
<dbReference type="GO" id="GO:0016874">
    <property type="term" value="F:ligase activity"/>
    <property type="evidence" value="ECO:0007669"/>
    <property type="project" value="UniProtKB-KW"/>
</dbReference>
<dbReference type="InterPro" id="IPR045851">
    <property type="entry name" value="AMP-bd_C_sf"/>
</dbReference>
<dbReference type="EMBL" id="CP002963">
    <property type="protein sequence ID" value="AFK05604.1"/>
    <property type="molecule type" value="Genomic_DNA"/>
</dbReference>
<dbReference type="Gene3D" id="3.30.300.30">
    <property type="match status" value="1"/>
</dbReference>
<dbReference type="PANTHER" id="PTHR45527:SF1">
    <property type="entry name" value="FATTY ACID SYNTHASE"/>
    <property type="match status" value="1"/>
</dbReference>
<feature type="domain" description="AMP-dependent synthetase/ligase" evidence="1">
    <location>
        <begin position="21"/>
        <end position="366"/>
    </location>
</feature>
<keyword evidence="2" id="KW-0436">Ligase</keyword>
<dbReference type="InterPro" id="IPR029058">
    <property type="entry name" value="AB_hydrolase_fold"/>
</dbReference>
<protein>
    <submittedName>
        <fullName evidence="2">AMP-dependent synthetase and ligase</fullName>
    </submittedName>
</protein>
<accession>A0ABN4ASV9</accession>
<keyword evidence="3" id="KW-1185">Reference proteome</keyword>
<evidence type="ECO:0000259" key="1">
    <source>
        <dbReference type="Pfam" id="PF00501"/>
    </source>
</evidence>
<dbReference type="Proteomes" id="UP000002875">
    <property type="component" value="Plasmid pEMTOL02"/>
</dbReference>
<gene>
    <name evidence="2" type="ORF">Emtol_0086</name>
</gene>
<dbReference type="InterPro" id="IPR042099">
    <property type="entry name" value="ANL_N_sf"/>
</dbReference>